<keyword evidence="5 7" id="KW-0054">Arabinose catabolism</keyword>
<evidence type="ECO:0000256" key="5">
    <source>
        <dbReference type="ARBA" id="ARBA00022935"/>
    </source>
</evidence>
<dbReference type="InterPro" id="IPR000577">
    <property type="entry name" value="Carb_kinase_FGGY"/>
</dbReference>
<dbReference type="PIRSF" id="PIRSF000538">
    <property type="entry name" value="GlpK"/>
    <property type="match status" value="1"/>
</dbReference>
<keyword evidence="6 7" id="KW-0119">Carbohydrate metabolism</keyword>
<evidence type="ECO:0000256" key="1">
    <source>
        <dbReference type="ARBA" id="ARBA00022679"/>
    </source>
</evidence>
<dbReference type="AlphaFoldDB" id="A0A414J575"/>
<comment type="pathway">
    <text evidence="7 9">Carbohydrate degradation; L-arabinose degradation via L-ribulose; D-xylulose 5-phosphate from L-arabinose (bacterial route): step 2/3.</text>
</comment>
<dbReference type="GO" id="GO:0005524">
    <property type="term" value="F:ATP binding"/>
    <property type="evidence" value="ECO:0007669"/>
    <property type="project" value="UniProtKB-UniRule"/>
</dbReference>
<evidence type="ECO:0000256" key="2">
    <source>
        <dbReference type="ARBA" id="ARBA00022741"/>
    </source>
</evidence>
<dbReference type="PANTHER" id="PTHR43435:SF4">
    <property type="entry name" value="FGGY CARBOHYDRATE KINASE DOMAIN-CONTAINING PROTEIN"/>
    <property type="match status" value="1"/>
</dbReference>
<evidence type="ECO:0000256" key="9">
    <source>
        <dbReference type="RuleBase" id="RU003455"/>
    </source>
</evidence>
<dbReference type="PANTHER" id="PTHR43435">
    <property type="entry name" value="RIBULOKINASE"/>
    <property type="match status" value="1"/>
</dbReference>
<reference evidence="12 13" key="1">
    <citation type="submission" date="2018-08" db="EMBL/GenBank/DDBJ databases">
        <title>A genome reference for cultivated species of the human gut microbiota.</title>
        <authorList>
            <person name="Zou Y."/>
            <person name="Xue W."/>
            <person name="Luo G."/>
        </authorList>
    </citation>
    <scope>NUCLEOTIDE SEQUENCE [LARGE SCALE GENOMIC DNA]</scope>
    <source>
        <strain evidence="12 13">AM28-23</strain>
    </source>
</reference>
<feature type="domain" description="Carbohydrate kinase FGGY C-terminal" evidence="11">
    <location>
        <begin position="310"/>
        <end position="508"/>
    </location>
</feature>
<keyword evidence="3 7" id="KW-0418">Kinase</keyword>
<dbReference type="NCBIfam" id="TIGR01234">
    <property type="entry name" value="L-ribulokinase"/>
    <property type="match status" value="1"/>
</dbReference>
<dbReference type="Proteomes" id="UP000283745">
    <property type="component" value="Unassembled WGS sequence"/>
</dbReference>
<dbReference type="InterPro" id="IPR018484">
    <property type="entry name" value="FGGY_N"/>
</dbReference>
<dbReference type="CDD" id="cd07781">
    <property type="entry name" value="ASKHA_NBD_FGGY_L-RBK"/>
    <property type="match status" value="1"/>
</dbReference>
<dbReference type="Pfam" id="PF00370">
    <property type="entry name" value="FGGY_N"/>
    <property type="match status" value="1"/>
</dbReference>
<comment type="catalytic activity">
    <reaction evidence="7">
        <text>D-ribulose + ATP = D-ribulose 5-phosphate + ADP + H(+)</text>
        <dbReference type="Rhea" id="RHEA:17601"/>
        <dbReference type="ChEBI" id="CHEBI:15378"/>
        <dbReference type="ChEBI" id="CHEBI:17173"/>
        <dbReference type="ChEBI" id="CHEBI:30616"/>
        <dbReference type="ChEBI" id="CHEBI:58121"/>
        <dbReference type="ChEBI" id="CHEBI:456216"/>
        <dbReference type="EC" id="2.7.1.16"/>
    </reaction>
</comment>
<dbReference type="GO" id="GO:0005737">
    <property type="term" value="C:cytoplasm"/>
    <property type="evidence" value="ECO:0007669"/>
    <property type="project" value="TreeGrafter"/>
</dbReference>
<feature type="domain" description="Carbohydrate kinase FGGY N-terminal" evidence="10">
    <location>
        <begin position="25"/>
        <end position="297"/>
    </location>
</feature>
<keyword evidence="4 7" id="KW-0067">ATP-binding</keyword>
<comment type="catalytic activity">
    <reaction evidence="7 9">
        <text>L-ribulose + ATP = L-ribulose 5-phosphate + ADP + H(+)</text>
        <dbReference type="Rhea" id="RHEA:22072"/>
        <dbReference type="ChEBI" id="CHEBI:15378"/>
        <dbReference type="ChEBI" id="CHEBI:16880"/>
        <dbReference type="ChEBI" id="CHEBI:30616"/>
        <dbReference type="ChEBI" id="CHEBI:58226"/>
        <dbReference type="ChEBI" id="CHEBI:456216"/>
        <dbReference type="EC" id="2.7.1.16"/>
    </reaction>
</comment>
<evidence type="ECO:0000256" key="7">
    <source>
        <dbReference type="HAMAP-Rule" id="MF_00520"/>
    </source>
</evidence>
<dbReference type="InterPro" id="IPR005929">
    <property type="entry name" value="Ribulokinase"/>
</dbReference>
<comment type="similarity">
    <text evidence="7 9">Belongs to the ribulokinase family.</text>
</comment>
<proteinExistence type="inferred from homology"/>
<dbReference type="EMBL" id="QSKF01000007">
    <property type="protein sequence ID" value="RHE39528.1"/>
    <property type="molecule type" value="Genomic_DNA"/>
</dbReference>
<organism evidence="12 13">
    <name type="scientific">Blautia obeum</name>
    <dbReference type="NCBI Taxonomy" id="40520"/>
    <lineage>
        <taxon>Bacteria</taxon>
        <taxon>Bacillati</taxon>
        <taxon>Bacillota</taxon>
        <taxon>Clostridia</taxon>
        <taxon>Lachnospirales</taxon>
        <taxon>Lachnospiraceae</taxon>
        <taxon>Blautia</taxon>
    </lineage>
</organism>
<keyword evidence="1 7" id="KW-0808">Transferase</keyword>
<comment type="caution">
    <text evidence="12">The sequence shown here is derived from an EMBL/GenBank/DDBJ whole genome shotgun (WGS) entry which is preliminary data.</text>
</comment>
<dbReference type="GO" id="GO:0019569">
    <property type="term" value="P:L-arabinose catabolic process to D-xylulose 5-phosphate"/>
    <property type="evidence" value="ECO:0007669"/>
    <property type="project" value="UniProtKB-UniRule"/>
</dbReference>
<dbReference type="GO" id="GO:0008741">
    <property type="term" value="F:ribulokinase activity"/>
    <property type="evidence" value="ECO:0007669"/>
    <property type="project" value="UniProtKB-UniRule"/>
</dbReference>
<sequence length="577" mass="63792">MIYCRKGIYINKRQYRRNGSMQKKYVIGLDYGTLSGRAVIVDCENGKVLAASVKNYEHGVMSENLPTGAKISGGDWALEAPEDYIDVLITTVKDAVEKAKVSKRDIIGIGLDFTSCTILPVDEKNKPLCSSERFKNEPHAYVKLWKHHGAQPQTDKITRLLEKRGEINNAQYGGKISPELMLPKILQIVEEAPEVYKAADQILEAGDWLTQCMTGSKKRAADLAGYKAMWNQEKGYPPKDFLEELTPLLTNLVEEKLSEDIVMAGESVGNLNKEWAEKLNLMEGIPVAATLIDSHAGIPGSGVVRPEQLMLVVGTSSVMLSPSSKEYFKNGIVSGVKGAIVPEYYVLESGIAAVGDMFGWFVDHMVSEEYAEKAKAEGKNLHVYLTEKASELKPGESGVVALDWWNGNKTPYVDGRLSGVLVGCTLNTKSEEIYRALIEATAFGTRKIVEMYKEANPDIRMIIASGGIAEKNPLFMQIYADVLNCEIRLSATDQTAALGSAIYAAVAAGKANGGYDSVEEAVKNMSHLKEKKYTPIPENVKMYNELFDIYCELIRIFDPNKTSVMSRILHMKQKNEE</sequence>
<evidence type="ECO:0000256" key="6">
    <source>
        <dbReference type="ARBA" id="ARBA00023277"/>
    </source>
</evidence>
<gene>
    <name evidence="7" type="primary">araB</name>
    <name evidence="12" type="ORF">DW740_09820</name>
</gene>
<accession>A0A414J575</accession>
<dbReference type="HAMAP" id="MF_00520">
    <property type="entry name" value="Ribulokinase"/>
    <property type="match status" value="1"/>
</dbReference>
<keyword evidence="2 7" id="KW-0547">Nucleotide-binding</keyword>
<name>A0A414J575_9FIRM</name>
<dbReference type="Pfam" id="PF02782">
    <property type="entry name" value="FGGY_C"/>
    <property type="match status" value="1"/>
</dbReference>
<protein>
    <recommendedName>
        <fullName evidence="7 8">Ribulokinase</fullName>
        <ecNumber evidence="7 8">2.7.1.16</ecNumber>
    </recommendedName>
</protein>
<dbReference type="InterPro" id="IPR018485">
    <property type="entry name" value="FGGY_C"/>
</dbReference>
<evidence type="ECO:0000256" key="8">
    <source>
        <dbReference type="NCBIfam" id="TIGR01234"/>
    </source>
</evidence>
<dbReference type="GO" id="GO:0019150">
    <property type="term" value="F:D-ribulokinase activity"/>
    <property type="evidence" value="ECO:0007669"/>
    <property type="project" value="RHEA"/>
</dbReference>
<dbReference type="Gene3D" id="3.30.420.40">
    <property type="match status" value="2"/>
</dbReference>
<evidence type="ECO:0000259" key="11">
    <source>
        <dbReference type="Pfam" id="PF02782"/>
    </source>
</evidence>
<dbReference type="EC" id="2.7.1.16" evidence="7 8"/>
<dbReference type="SUPFAM" id="SSF53067">
    <property type="entry name" value="Actin-like ATPase domain"/>
    <property type="match status" value="2"/>
</dbReference>
<evidence type="ECO:0000313" key="13">
    <source>
        <dbReference type="Proteomes" id="UP000283745"/>
    </source>
</evidence>
<dbReference type="NCBIfam" id="NF003154">
    <property type="entry name" value="PRK04123.1"/>
    <property type="match status" value="1"/>
</dbReference>
<dbReference type="InterPro" id="IPR043129">
    <property type="entry name" value="ATPase_NBD"/>
</dbReference>
<evidence type="ECO:0000256" key="3">
    <source>
        <dbReference type="ARBA" id="ARBA00022777"/>
    </source>
</evidence>
<evidence type="ECO:0000259" key="10">
    <source>
        <dbReference type="Pfam" id="PF00370"/>
    </source>
</evidence>
<dbReference type="UniPathway" id="UPA00145">
    <property type="reaction ID" value="UER00566"/>
</dbReference>
<evidence type="ECO:0000256" key="4">
    <source>
        <dbReference type="ARBA" id="ARBA00022840"/>
    </source>
</evidence>
<evidence type="ECO:0000313" key="12">
    <source>
        <dbReference type="EMBL" id="RHE39528.1"/>
    </source>
</evidence>